<keyword evidence="2" id="KW-1133">Transmembrane helix</keyword>
<keyword evidence="5" id="KW-1185">Reference proteome</keyword>
<name>A0A316C036_PSESE</name>
<dbReference type="AlphaFoldDB" id="A0A316C036"/>
<feature type="region of interest" description="Disordered" evidence="1">
    <location>
        <begin position="903"/>
        <end position="927"/>
    </location>
</feature>
<comment type="caution">
    <text evidence="4">The sequence shown here is derived from an EMBL/GenBank/DDBJ whole genome shotgun (WGS) entry which is preliminary data.</text>
</comment>
<evidence type="ECO:0000256" key="2">
    <source>
        <dbReference type="SAM" id="Phobius"/>
    </source>
</evidence>
<accession>A0A316C036</accession>
<feature type="region of interest" description="Disordered" evidence="1">
    <location>
        <begin position="74"/>
        <end position="98"/>
    </location>
</feature>
<dbReference type="InterPro" id="IPR007730">
    <property type="entry name" value="SPOR-like_dom"/>
</dbReference>
<feature type="region of interest" description="Disordered" evidence="1">
    <location>
        <begin position="31"/>
        <end position="55"/>
    </location>
</feature>
<dbReference type="OrthoDB" id="7338235at2"/>
<dbReference type="GO" id="GO:0042834">
    <property type="term" value="F:peptidoglycan binding"/>
    <property type="evidence" value="ECO:0007669"/>
    <property type="project" value="InterPro"/>
</dbReference>
<proteinExistence type="predicted"/>
<protein>
    <submittedName>
        <fullName evidence="4">Sporulation related protein</fullName>
    </submittedName>
</protein>
<keyword evidence="2" id="KW-0812">Transmembrane</keyword>
<evidence type="ECO:0000259" key="3">
    <source>
        <dbReference type="Pfam" id="PF05036"/>
    </source>
</evidence>
<evidence type="ECO:0000313" key="5">
    <source>
        <dbReference type="Proteomes" id="UP000245396"/>
    </source>
</evidence>
<dbReference type="Pfam" id="PF05036">
    <property type="entry name" value="SPOR"/>
    <property type="match status" value="1"/>
</dbReference>
<reference evidence="4 5" key="1">
    <citation type="submission" date="2018-05" db="EMBL/GenBank/DDBJ databases">
        <title>Genomic Encyclopedia of Type Strains, Phase IV (KMG-IV): sequencing the most valuable type-strain genomes for metagenomic binning, comparative biology and taxonomic classification.</title>
        <authorList>
            <person name="Goeker M."/>
        </authorList>
    </citation>
    <scope>NUCLEOTIDE SEQUENCE [LARGE SCALE GENOMIC DNA]</scope>
    <source>
        <strain evidence="4 5">DSM 6986</strain>
    </source>
</reference>
<evidence type="ECO:0000313" key="4">
    <source>
        <dbReference type="EMBL" id="PWJ79400.1"/>
    </source>
</evidence>
<feature type="domain" description="SPOR" evidence="3">
    <location>
        <begin position="984"/>
        <end position="1063"/>
    </location>
</feature>
<dbReference type="RefSeq" id="WP_109614167.1">
    <property type="nucleotide sequence ID" value="NZ_QGGG01000015.1"/>
</dbReference>
<evidence type="ECO:0000256" key="1">
    <source>
        <dbReference type="SAM" id="MobiDB-lite"/>
    </source>
</evidence>
<dbReference type="Proteomes" id="UP000245396">
    <property type="component" value="Unassembled WGS sequence"/>
</dbReference>
<dbReference type="STRING" id="1192868.GCA_000304395_00768"/>
<organism evidence="4 5">
    <name type="scientific">Pseudaminobacter salicylatoxidans</name>
    <dbReference type="NCBI Taxonomy" id="93369"/>
    <lineage>
        <taxon>Bacteria</taxon>
        <taxon>Pseudomonadati</taxon>
        <taxon>Pseudomonadota</taxon>
        <taxon>Alphaproteobacteria</taxon>
        <taxon>Hyphomicrobiales</taxon>
        <taxon>Phyllobacteriaceae</taxon>
        <taxon>Pseudaminobacter</taxon>
    </lineage>
</organism>
<dbReference type="EMBL" id="QGGG01000015">
    <property type="protein sequence ID" value="PWJ79400.1"/>
    <property type="molecule type" value="Genomic_DNA"/>
</dbReference>
<dbReference type="InterPro" id="IPR036680">
    <property type="entry name" value="SPOR-like_sf"/>
</dbReference>
<gene>
    <name evidence="4" type="ORF">C7441_1158</name>
</gene>
<sequence>MADTTQLRVADQDGFADNDPFAELTRIMGFDPREPVRQPEQTPAPAARVEAQSADIVGDDFGIDLEKELMGEFGLDEGGQADAPHYPQPGQSYAAPEPAYEAVEPAQAYQPAAYAPETESVEPAASHGVDAFQEQGYDAGQVQFEPVDSVVEGYASEAAGHFETAPVVETADDYAVEPSFDAAVAASMEDELGLAGDWVVDEPALTDDNSPAEEPRIDAYEPSFEPAYEPVAAYDRADATFDEPVAEEAASGGDWQPAVDAAPAHASEEGWNVSAYAPQIQPEPEVQAPAYDAELAAEQDFAEDFDAALAEVDMDFTAVPLASAGGSSFDASVLHAQEPSFAADPVAADEPSTAGSSLEDELNALLGNMAAPLSVSPEPVVAANEPELSFESAAFAADAVEVQPELVAETPVEEPAFTQARSDYGYARGNFRIPTEDDAMPAQAEAFHPAEPEAVYAEPAFAVEAEPEPVASAEPDMDFNFDDDAFEEAFASSIGDEDAAATRQVEEPQAVATEPDPYAELAALTASFKSQSTASWNQPVAEPAPAAAEQQASFEDMNIQQSAYAASNEAHNPAGYDDYPEIETIDVPEQAVALADDLDIPELPFEEDEPVAAAFDDLDAEFAGILNDMSAPEPAPAPQAAKPAMASDVDDFVAEFEREFQLDNNTYNQGGYAPAAAGLAAAAGAFGAAAAASRTGAAGAPAQAFAATDGTSAGGQYQYPPMDDFEYDPDAQDDMMPPAYAAQEQRPRRGMLIAAIIGGVVVLGGVGAFALSGGGGSGAPAVITADQSPIKVRPENPGGAAVPNQDNKVYDTVARTSSNEPAQQRLVTTAEQPIDMAAQEETPLDEEDTIVGSDEGIAPAAGKSEDRIQQAIQEDSGSAQHAEVAAVAPRKVRTMIVRSDGTLVPREDPAPAVDPATTSSEGAPVANEPVPAEATMAPKVAAQPSSTPASVAIAPSRPSDQPVNVVGEVKPDQVAALNTNAGAAGEWAMQIASQPTEAAAQASYQDLLRRYGNVLNGHQANIVKAEIAGKGTFYRVRVPAQTRNDAISLCESYKAAGGNCFVSK</sequence>
<dbReference type="Gene3D" id="3.30.70.1070">
    <property type="entry name" value="Sporulation related repeat"/>
    <property type="match status" value="1"/>
</dbReference>
<keyword evidence="2" id="KW-0472">Membrane</keyword>
<feature type="transmembrane region" description="Helical" evidence="2">
    <location>
        <begin position="751"/>
        <end position="771"/>
    </location>
</feature>